<dbReference type="Gene3D" id="3.30.70.1230">
    <property type="entry name" value="Nucleotide cyclase"/>
    <property type="match status" value="2"/>
</dbReference>
<dbReference type="GO" id="GO:0009190">
    <property type="term" value="P:cyclic nucleotide biosynthetic process"/>
    <property type="evidence" value="ECO:0007669"/>
    <property type="project" value="InterPro"/>
</dbReference>
<reference evidence="2 3" key="1">
    <citation type="submission" date="2016-02" db="EMBL/GenBank/DDBJ databases">
        <authorList>
            <consortium name="Pathogen Informatics"/>
        </authorList>
    </citation>
    <scope>NUCLEOTIDE SEQUENCE [LARGE SCALE GENOMIC DNA]</scope>
    <source>
        <strain evidence="2 3">K173</strain>
    </source>
</reference>
<dbReference type="PANTHER" id="PTHR47455:SF1">
    <property type="entry name" value="GUANYLATE CYCLASE DOMAIN-CONTAINING PROTEIN"/>
    <property type="match status" value="1"/>
</dbReference>
<evidence type="ECO:0000313" key="3">
    <source>
        <dbReference type="Proteomes" id="UP000069549"/>
    </source>
</evidence>
<protein>
    <submittedName>
        <fullName evidence="2">Adenylyl cyclase beta, putative</fullName>
        <ecNumber evidence="2">4.6.1.1</ecNumber>
    </submittedName>
</protein>
<sequence>MIKNIFNEYLKHYDNKNLGYEENDTNIPSKEYYNEYISDWRWFSIKCERIIESELNKKHLQKNEKNEYKNNITEIDNISTFRSFFPKILLNAYSRYSNPKKFFDNLIIQKFNAVVFFCDASGFSSLAEQLDKKINGAELLGNCLNKFFNILIKIIDSWGGDIIKFSGDAVMVIWPLNVKMKKKIPKKKKETKLVVKENIEIESQNNEKKDRKKNEINNTNENKNIDEIKINKIRRISLLALGCCMNIHKFLNKFPTPIENKYLKVHIVITYGKVNFLQVGNILNKRDYILSGKPLEEIGFGESLAKDGETVISYSFYKNIKDKIEIKETCKKKFYLLIRMKEELDINKLKENNYEKDENIQKNNENLKKINNDKKNINVCKNFDLLLKSFIPDIVYRKLSIGYNIFFNETRKVTVIFVSVKDVDTSTMTGIYSTHSIMKLTQKAVFTMEGTINKFIFDDKGILILIMFGLPPLYHSDDSIRALLTCFRLIDGLKSLKLNGSIGVSTGKIWCGIVGNKIRKEYTALGDSVNIAARLCCKAGNKEIYVDENTYNNCKHFIIFQSLISIKVKGKNKLIKIYSPIGTINKRENNIDYNDLFILDYFTDKELLNNEIVDSLDSDKEIEYDKKKNTKKLLNNYEEITDFNFVNKNFLLIYYKNKFKDRINDLLNRKDCLHYLKTNKETQKNSYQNHKNIYYEKNCICNNTLNTNCFKCNQIYSLSPYYFLKIELYTDYKTHTGPLFIHEYYDPLFFDFKEIYNVGGVLFLEGNEHLGIFELIKLIKKSLNNFKIFNISNMPNSLYINITNPLLPWKILCNDITNMWKLCNTRKKYLYFNKVDNYNILKEITHPSYHWFLKCMSNIIDDLYIPDTSMKKETKNINKIFDTQKINNIAHIEALNGTHYDENRKNGRAFCNKLVKNMRKFFFNSTLEIRNDNQYESRSNTLSNNTSGVINKKKKKKLKGTQNENSDNSILYSSYEEEEEEEYINMKNVNMTNINSDYILKNDMKENRISIINCMIYNFSLYEHTFIVFNYRSGTSLNISIEEHAWRICKNISKLAIYKRNKIVKNFHKNLKNWRKNHCRMCNFCKGVGEINFVNFSQIDDNDNGISSNSSYFDLSNCHGQISENITNKMNHISNEENMLFNKQTENTILKNEEKDKIYSNSSKNTIIAEKKNNNISINLLKDENDKNIFQMFKEQKLVNENKKTTTFYKTIYPNIQDNILLYIAQQKAKQETVKKEYDMQTKKYAELTKINNINSNHIKQNENIFNFYKSRQSNLCNPIFKPKNKPLIFLFVNGAKNNDNVKDLKKMKKYAKECNGYIKLENFDKNDLYNFVSLCLNVNVDKISEELINYLNKICFGFPKFVQYTLFYLLKNKYIKLYKYNTPNVLEKTNEQLHNTVGLSTNVYEYTDIEKRNFVSKKNSNSNNNFSSFKKNEQNFTKSSKTPRNFISYYYINKASQNIIREQNKFLNFTLYRETNNTSINSDYSNYDPKTEKNKNENNKSENLYKFEMEVVKDLDNAALVPRLIAYCMFMIDSLSEEDQLLAKLCSFFKDKFNIKKMECIYPKPLSRSELKKIIVNLVKKNVFQVCDDNNKKSNTTPKENNVNSIHNINFIYRHVYNKVDSISANRKPIHLIFSTKSDIPEENIFFRIANYALKKVLNELMENEEKKYIQTIYKKYIED</sequence>
<organism evidence="2 3">
    <name type="scientific">Plasmodium berghei</name>
    <dbReference type="NCBI Taxonomy" id="5821"/>
    <lineage>
        <taxon>Eukaryota</taxon>
        <taxon>Sar</taxon>
        <taxon>Alveolata</taxon>
        <taxon>Apicomplexa</taxon>
        <taxon>Aconoidasida</taxon>
        <taxon>Haemosporida</taxon>
        <taxon>Plasmodiidae</taxon>
        <taxon>Plasmodium</taxon>
        <taxon>Plasmodium (Vinckeia)</taxon>
    </lineage>
</organism>
<dbReference type="PROSITE" id="PS50125">
    <property type="entry name" value="GUANYLATE_CYCLASE_2"/>
    <property type="match status" value="2"/>
</dbReference>
<dbReference type="InterPro" id="IPR029787">
    <property type="entry name" value="Nucleotide_cyclase"/>
</dbReference>
<gene>
    <name evidence="2" type="primary">ACbeta</name>
    <name evidence="2" type="ORF">PBK173_000340800</name>
</gene>
<dbReference type="InterPro" id="IPR001054">
    <property type="entry name" value="A/G_cyclase"/>
</dbReference>
<evidence type="ECO:0000259" key="1">
    <source>
        <dbReference type="PROSITE" id="PS50125"/>
    </source>
</evidence>
<feature type="domain" description="Guanylate cyclase" evidence="1">
    <location>
        <begin position="114"/>
        <end position="173"/>
    </location>
</feature>
<dbReference type="CDD" id="cd07302">
    <property type="entry name" value="CHD"/>
    <property type="match status" value="2"/>
</dbReference>
<dbReference type="VEuPathDB" id="PlasmoDB:PBANKA_1227600"/>
<feature type="domain" description="Guanylate cyclase" evidence="1">
    <location>
        <begin position="461"/>
        <end position="536"/>
    </location>
</feature>
<name>A0A113SB81_PLABE</name>
<dbReference type="PANTHER" id="PTHR47455">
    <property type="entry name" value="ADENYLYL CYCLASE BETA"/>
    <property type="match status" value="1"/>
</dbReference>
<dbReference type="EC" id="4.6.1.1" evidence="2"/>
<proteinExistence type="predicted"/>
<evidence type="ECO:0000313" key="2">
    <source>
        <dbReference type="EMBL" id="CXI79291.1"/>
    </source>
</evidence>
<accession>A0A113SB81</accession>
<dbReference type="Proteomes" id="UP000069549">
    <property type="component" value="Chromosome 12"/>
</dbReference>
<keyword evidence="2" id="KW-0456">Lyase</keyword>
<dbReference type="GO" id="GO:0035556">
    <property type="term" value="P:intracellular signal transduction"/>
    <property type="evidence" value="ECO:0007669"/>
    <property type="project" value="InterPro"/>
</dbReference>
<dbReference type="GO" id="GO:0004016">
    <property type="term" value="F:adenylate cyclase activity"/>
    <property type="evidence" value="ECO:0007669"/>
    <property type="project" value="UniProtKB-EC"/>
</dbReference>
<dbReference type="EMBL" id="LT160032">
    <property type="protein sequence ID" value="CXI79291.1"/>
    <property type="molecule type" value="Genomic_DNA"/>
</dbReference>
<dbReference type="Pfam" id="PF00211">
    <property type="entry name" value="Guanylate_cyc"/>
    <property type="match status" value="1"/>
</dbReference>
<dbReference type="SUPFAM" id="SSF55073">
    <property type="entry name" value="Nucleotide cyclase"/>
    <property type="match status" value="2"/>
</dbReference>